<name>A0A1G9STG6_9SPHI</name>
<keyword evidence="3" id="KW-1185">Reference proteome</keyword>
<organism evidence="2 3">
    <name type="scientific">Daejeonella rubra</name>
    <dbReference type="NCBI Taxonomy" id="990371"/>
    <lineage>
        <taxon>Bacteria</taxon>
        <taxon>Pseudomonadati</taxon>
        <taxon>Bacteroidota</taxon>
        <taxon>Sphingobacteriia</taxon>
        <taxon>Sphingobacteriales</taxon>
        <taxon>Sphingobacteriaceae</taxon>
        <taxon>Daejeonella</taxon>
    </lineage>
</organism>
<dbReference type="Pfam" id="PF04240">
    <property type="entry name" value="Caroten_synth"/>
    <property type="match status" value="1"/>
</dbReference>
<reference evidence="3" key="1">
    <citation type="submission" date="2016-10" db="EMBL/GenBank/DDBJ databases">
        <authorList>
            <person name="Varghese N."/>
            <person name="Submissions S."/>
        </authorList>
    </citation>
    <scope>NUCLEOTIDE SEQUENCE [LARGE SCALE GENOMIC DNA]</scope>
    <source>
        <strain evidence="3">DSM 24536</strain>
    </source>
</reference>
<dbReference type="PANTHER" id="PTHR39419:SF1">
    <property type="entry name" value="SLL0814 PROTEIN"/>
    <property type="match status" value="1"/>
</dbReference>
<feature type="transmembrane region" description="Helical" evidence="1">
    <location>
        <begin position="193"/>
        <end position="211"/>
    </location>
</feature>
<feature type="transmembrane region" description="Helical" evidence="1">
    <location>
        <begin position="128"/>
        <end position="150"/>
    </location>
</feature>
<dbReference type="STRING" id="990371.SAMN05421813_11122"/>
<evidence type="ECO:0000313" key="2">
    <source>
        <dbReference type="EMBL" id="SDM38710.1"/>
    </source>
</evidence>
<keyword evidence="1" id="KW-1133">Transmembrane helix</keyword>
<evidence type="ECO:0000313" key="3">
    <source>
        <dbReference type="Proteomes" id="UP000199226"/>
    </source>
</evidence>
<dbReference type="EMBL" id="FNHH01000011">
    <property type="protein sequence ID" value="SDM38710.1"/>
    <property type="molecule type" value="Genomic_DNA"/>
</dbReference>
<dbReference type="OrthoDB" id="9811293at2"/>
<dbReference type="InterPro" id="IPR007354">
    <property type="entry name" value="CruF-like"/>
</dbReference>
<dbReference type="PANTHER" id="PTHR39419">
    <property type="entry name" value="SLL0814 PROTEIN"/>
    <property type="match status" value="1"/>
</dbReference>
<protein>
    <submittedName>
        <fullName evidence="2">Putative membrane protein</fullName>
    </submittedName>
</protein>
<dbReference type="RefSeq" id="WP_090704223.1">
    <property type="nucleotide sequence ID" value="NZ_FNHH01000011.1"/>
</dbReference>
<feature type="transmembrane region" description="Helical" evidence="1">
    <location>
        <begin position="31"/>
        <end position="50"/>
    </location>
</feature>
<feature type="transmembrane region" description="Helical" evidence="1">
    <location>
        <begin position="57"/>
        <end position="78"/>
    </location>
</feature>
<keyword evidence="1" id="KW-0472">Membrane</keyword>
<proteinExistence type="predicted"/>
<feature type="transmembrane region" description="Helical" evidence="1">
    <location>
        <begin position="7"/>
        <end position="25"/>
    </location>
</feature>
<accession>A0A1G9STG6</accession>
<keyword evidence="1" id="KW-0812">Transmembrane</keyword>
<feature type="transmembrane region" description="Helical" evidence="1">
    <location>
        <begin position="98"/>
        <end position="119"/>
    </location>
</feature>
<evidence type="ECO:0000256" key="1">
    <source>
        <dbReference type="SAM" id="Phobius"/>
    </source>
</evidence>
<feature type="transmembrane region" description="Helical" evidence="1">
    <location>
        <begin position="162"/>
        <end position="181"/>
    </location>
</feature>
<dbReference type="Proteomes" id="UP000199226">
    <property type="component" value="Unassembled WGS sequence"/>
</dbReference>
<sequence>MKLNKIIICSILMVLFHLVGLYGFLNSDLEVLFIALVPFHLLLMLALLVISTGDYSVNIGIFALVVYLAGFFIEVIGVNSGLIFGTYTYGEALGLKLFSTPLLIGANWLILVYCTGVFLEKFKLKSNFIFSLLGALILLSLDFLIEPIAIRFDYWTWAGGQIPLQNYLGWYIFSFLLFWIFRSLDFQKQNKAAIVLLFAQAGFFLALNIWAF</sequence>
<dbReference type="AlphaFoldDB" id="A0A1G9STG6"/>
<gene>
    <name evidence="2" type="ORF">SAMN05421813_11122</name>
</gene>